<dbReference type="Proteomes" id="UP001154282">
    <property type="component" value="Unassembled WGS sequence"/>
</dbReference>
<dbReference type="EMBL" id="CAMGYJ010000005">
    <property type="protein sequence ID" value="CAI0414323.1"/>
    <property type="molecule type" value="Genomic_DNA"/>
</dbReference>
<comment type="caution">
    <text evidence="2">The sequence shown here is derived from an EMBL/GenBank/DDBJ whole genome shotgun (WGS) entry which is preliminary data.</text>
</comment>
<proteinExistence type="predicted"/>
<organism evidence="2 3">
    <name type="scientific">Linum tenue</name>
    <dbReference type="NCBI Taxonomy" id="586396"/>
    <lineage>
        <taxon>Eukaryota</taxon>
        <taxon>Viridiplantae</taxon>
        <taxon>Streptophyta</taxon>
        <taxon>Embryophyta</taxon>
        <taxon>Tracheophyta</taxon>
        <taxon>Spermatophyta</taxon>
        <taxon>Magnoliopsida</taxon>
        <taxon>eudicotyledons</taxon>
        <taxon>Gunneridae</taxon>
        <taxon>Pentapetalae</taxon>
        <taxon>rosids</taxon>
        <taxon>fabids</taxon>
        <taxon>Malpighiales</taxon>
        <taxon>Linaceae</taxon>
        <taxon>Linum</taxon>
    </lineage>
</organism>
<feature type="region of interest" description="Disordered" evidence="1">
    <location>
        <begin position="1"/>
        <end position="91"/>
    </location>
</feature>
<reference evidence="2" key="1">
    <citation type="submission" date="2022-08" db="EMBL/GenBank/DDBJ databases">
        <authorList>
            <person name="Gutierrez-Valencia J."/>
        </authorList>
    </citation>
    <scope>NUCLEOTIDE SEQUENCE</scope>
</reference>
<protein>
    <submittedName>
        <fullName evidence="2">Uncharacterized protein</fullName>
    </submittedName>
</protein>
<evidence type="ECO:0000256" key="1">
    <source>
        <dbReference type="SAM" id="MobiDB-lite"/>
    </source>
</evidence>
<name>A0AAV0JWH9_9ROSI</name>
<keyword evidence="3" id="KW-1185">Reference proteome</keyword>
<evidence type="ECO:0000313" key="2">
    <source>
        <dbReference type="EMBL" id="CAI0414323.1"/>
    </source>
</evidence>
<accession>A0AAV0JWH9</accession>
<dbReference type="AlphaFoldDB" id="A0AAV0JWH9"/>
<gene>
    <name evidence="2" type="ORF">LITE_LOCUS16248</name>
</gene>
<sequence length="91" mass="9713">MGLRDPGASQDQPNLARHLPGPGDRRGGLRRGGAGLEGRRGGPQLPRVGRVVPDPGFRLPGRYPQCGRRGGRHDEGGDDAGDGARTRRRGW</sequence>
<evidence type="ECO:0000313" key="3">
    <source>
        <dbReference type="Proteomes" id="UP001154282"/>
    </source>
</evidence>